<evidence type="ECO:0000313" key="1">
    <source>
        <dbReference type="EMBL" id="TXY92000.1"/>
    </source>
</evidence>
<evidence type="ECO:0000313" key="2">
    <source>
        <dbReference type="Proteomes" id="UP000323583"/>
    </source>
</evidence>
<sequence>MIKILLLIIVAVMPIHWVKIGIFLSRLKPVYYLNQNGIHRNLVRRFNRSAYGSLLFHHHHFKARLYIVNK</sequence>
<organism evidence="1 2">
    <name type="scientific">Vibrio cholerae</name>
    <dbReference type="NCBI Taxonomy" id="666"/>
    <lineage>
        <taxon>Bacteria</taxon>
        <taxon>Pseudomonadati</taxon>
        <taxon>Pseudomonadota</taxon>
        <taxon>Gammaproteobacteria</taxon>
        <taxon>Vibrionales</taxon>
        <taxon>Vibrionaceae</taxon>
        <taxon>Vibrio</taxon>
    </lineage>
</organism>
<dbReference type="EMBL" id="VSGZ01000035">
    <property type="protein sequence ID" value="TXY92000.1"/>
    <property type="molecule type" value="Genomic_DNA"/>
</dbReference>
<comment type="caution">
    <text evidence="1">The sequence shown here is derived from an EMBL/GenBank/DDBJ whole genome shotgun (WGS) entry which is preliminary data.</text>
</comment>
<reference evidence="1 2" key="1">
    <citation type="submission" date="2019-06" db="EMBL/GenBank/DDBJ databases">
        <title>Vibrio cholerae phylogeny based on whole-genome sequencing reveals genetic diversity and population strucutre.</title>
        <authorList>
            <person name="Zhiqiu Y."/>
            <person name="Bin L."/>
            <person name="Lingyan J."/>
        </authorList>
    </citation>
    <scope>NUCLEOTIDE SEQUENCE [LARGE SCALE GENOMIC DNA]</scope>
    <source>
        <strain evidence="1 2">N2768</strain>
    </source>
</reference>
<gene>
    <name evidence="1" type="ORF">FXE67_08365</name>
</gene>
<dbReference type="Proteomes" id="UP000323583">
    <property type="component" value="Unassembled WGS sequence"/>
</dbReference>
<dbReference type="AlphaFoldDB" id="A0A5C9SYL3"/>
<accession>A0A5C9SYL3</accession>
<protein>
    <submittedName>
        <fullName evidence="1">Uncharacterized protein</fullName>
    </submittedName>
</protein>
<name>A0A5C9SYL3_VIBCL</name>
<proteinExistence type="predicted"/>